<dbReference type="Pfam" id="PF03641">
    <property type="entry name" value="Lysine_decarbox"/>
    <property type="match status" value="1"/>
</dbReference>
<evidence type="ECO:0000256" key="2">
    <source>
        <dbReference type="RuleBase" id="RU363015"/>
    </source>
</evidence>
<organism evidence="3 4">
    <name type="scientific">Ureibacillus suwonensis</name>
    <dbReference type="NCBI Taxonomy" id="313007"/>
    <lineage>
        <taxon>Bacteria</taxon>
        <taxon>Bacillati</taxon>
        <taxon>Bacillota</taxon>
        <taxon>Bacilli</taxon>
        <taxon>Bacillales</taxon>
        <taxon>Caryophanaceae</taxon>
        <taxon>Ureibacillus</taxon>
    </lineage>
</organism>
<gene>
    <name evidence="3" type="ORF">ACFPOH_13455</name>
</gene>
<dbReference type="PANTHER" id="PTHR31223">
    <property type="entry name" value="LOG FAMILY PROTEIN YJL055W"/>
    <property type="match status" value="1"/>
</dbReference>
<dbReference type="InterPro" id="IPR031100">
    <property type="entry name" value="LOG_fam"/>
</dbReference>
<keyword evidence="2" id="KW-0203">Cytokinin biosynthesis</keyword>
<accession>A0ABW0REC3</accession>
<dbReference type="RefSeq" id="WP_342470735.1">
    <property type="nucleotide sequence ID" value="NZ_JBHSNQ010000178.1"/>
</dbReference>
<dbReference type="InterPro" id="IPR005269">
    <property type="entry name" value="LOG"/>
</dbReference>
<dbReference type="SUPFAM" id="SSF102405">
    <property type="entry name" value="MCP/YpsA-like"/>
    <property type="match status" value="1"/>
</dbReference>
<dbReference type="EC" id="3.2.2.n1" evidence="2"/>
<comment type="caution">
    <text evidence="3">The sequence shown here is derived from an EMBL/GenBank/DDBJ whole genome shotgun (WGS) entry which is preliminary data.</text>
</comment>
<evidence type="ECO:0000256" key="1">
    <source>
        <dbReference type="ARBA" id="ARBA00006763"/>
    </source>
</evidence>
<proteinExistence type="inferred from homology"/>
<keyword evidence="4" id="KW-1185">Reference proteome</keyword>
<dbReference type="EMBL" id="JBHSNQ010000178">
    <property type="protein sequence ID" value="MFC5542713.1"/>
    <property type="molecule type" value="Genomic_DNA"/>
</dbReference>
<dbReference type="NCBIfam" id="TIGR00730">
    <property type="entry name" value="Rossman fold protein, TIGR00730 family"/>
    <property type="match status" value="1"/>
</dbReference>
<name>A0ABW0REC3_9BACL</name>
<comment type="similarity">
    <text evidence="1 2">Belongs to the LOG family.</text>
</comment>
<dbReference type="Gene3D" id="3.40.50.450">
    <property type="match status" value="1"/>
</dbReference>
<dbReference type="PANTHER" id="PTHR31223:SF70">
    <property type="entry name" value="LOG FAMILY PROTEIN YJL055W"/>
    <property type="match status" value="1"/>
</dbReference>
<evidence type="ECO:0000313" key="4">
    <source>
        <dbReference type="Proteomes" id="UP001595978"/>
    </source>
</evidence>
<keyword evidence="2" id="KW-0378">Hydrolase</keyword>
<reference evidence="4" key="1">
    <citation type="journal article" date="2019" name="Int. J. Syst. Evol. Microbiol.">
        <title>The Global Catalogue of Microorganisms (GCM) 10K type strain sequencing project: providing services to taxonomists for standard genome sequencing and annotation.</title>
        <authorList>
            <consortium name="The Broad Institute Genomics Platform"/>
            <consortium name="The Broad Institute Genome Sequencing Center for Infectious Disease"/>
            <person name="Wu L."/>
            <person name="Ma J."/>
        </authorList>
    </citation>
    <scope>NUCLEOTIDE SEQUENCE [LARGE SCALE GENOMIC DNA]</scope>
    <source>
        <strain evidence="4">CCUG 56331</strain>
    </source>
</reference>
<protein>
    <recommendedName>
        <fullName evidence="2">Cytokinin riboside 5'-monophosphate phosphoribohydrolase</fullName>
        <ecNumber evidence="2">3.2.2.n1</ecNumber>
    </recommendedName>
</protein>
<sequence length="187" mass="20566">MRVAVYCGSSSGKSPVYEEAAIELGKALAKKKYGVVYGGSTQGLMGKVADAALSEGGEVIGVMPKQLMNKKEKLHTGLTELYIVDSMHTRKKKMSDLSHAFVALPGGCGTLDEYFEAFTWAQIGIHSKPVILYNVNGFYDALIQHFEKMMEEGFLREHQHSLFQAVTTVEELLFILDGLNEALKEGN</sequence>
<evidence type="ECO:0000313" key="3">
    <source>
        <dbReference type="EMBL" id="MFC5542713.1"/>
    </source>
</evidence>
<dbReference type="Proteomes" id="UP001595978">
    <property type="component" value="Unassembled WGS sequence"/>
</dbReference>